<dbReference type="InParanoid" id="K3YV01"/>
<evidence type="ECO:0000256" key="1">
    <source>
        <dbReference type="SAM" id="MobiDB-lite"/>
    </source>
</evidence>
<feature type="domain" description="GIR1-like zinc ribbon" evidence="2">
    <location>
        <begin position="193"/>
        <end position="229"/>
    </location>
</feature>
<dbReference type="EnsemblPlants" id="KQL29907">
    <property type="protein sequence ID" value="KQL29907"/>
    <property type="gene ID" value="SETIT_018097mg"/>
</dbReference>
<dbReference type="STRING" id="4555.K3YV01"/>
<sequence length="267" mass="28490">MSWSSPAQGSAPSLRLRHLTSPERSWFSATTATTHGRPTYLCLPHGRHLLPSGHFPPPIHHHRPHEPNPSSRAPSSRGHCIASRFTSPLRTRRQEHSSEEAGKEASSEQSTPCSCRASQDSKLQRQSGMSRGGLDLKLHLSPPAAAAAASPASSSDEEWSSSSPSSCLSSEGEREPPQRGHHGLQWSDSPEATSMVLAACPRCLMYVMLSEADPRCPRCRSPVLLDFLHHAGAGARGNANGGREGGNYGCNSTPGGSGGGGRRNRRS</sequence>
<dbReference type="Proteomes" id="UP000004995">
    <property type="component" value="Unassembled WGS sequence"/>
</dbReference>
<evidence type="ECO:0000313" key="3">
    <source>
        <dbReference type="EnsemblPlants" id="KQL29907"/>
    </source>
</evidence>
<dbReference type="AlphaFoldDB" id="K3YV01"/>
<feature type="compositionally biased region" description="Low complexity" evidence="1">
    <location>
        <begin position="141"/>
        <end position="170"/>
    </location>
</feature>
<feature type="region of interest" description="Disordered" evidence="1">
    <location>
        <begin position="53"/>
        <end position="188"/>
    </location>
</feature>
<dbReference type="Pfam" id="PF24747">
    <property type="entry name" value="Zn-ribbon_GIR1"/>
    <property type="match status" value="1"/>
</dbReference>
<feature type="compositionally biased region" description="Polar residues" evidence="1">
    <location>
        <begin position="111"/>
        <end position="129"/>
    </location>
</feature>
<dbReference type="InterPro" id="IPR056440">
    <property type="entry name" value="Zn-ribbon_GIR1"/>
</dbReference>
<dbReference type="EMBL" id="AGNK02000372">
    <property type="status" value="NOT_ANNOTATED_CDS"/>
    <property type="molecule type" value="Genomic_DNA"/>
</dbReference>
<dbReference type="InterPro" id="IPR055281">
    <property type="entry name" value="GIR1-2/SIED1"/>
</dbReference>
<dbReference type="PANTHER" id="PTHR33177:SF81">
    <property type="entry name" value="OS02G0536500 PROTEIN"/>
    <property type="match status" value="1"/>
</dbReference>
<accession>K3YV01</accession>
<keyword evidence="4" id="KW-1185">Reference proteome</keyword>
<feature type="compositionally biased region" description="Gly residues" evidence="1">
    <location>
        <begin position="239"/>
        <end position="248"/>
    </location>
</feature>
<reference evidence="3" key="2">
    <citation type="submission" date="2018-08" db="UniProtKB">
        <authorList>
            <consortium name="EnsemblPlants"/>
        </authorList>
    </citation>
    <scope>IDENTIFICATION</scope>
    <source>
        <strain evidence="3">Yugu1</strain>
    </source>
</reference>
<feature type="region of interest" description="Disordered" evidence="1">
    <location>
        <begin position="237"/>
        <end position="267"/>
    </location>
</feature>
<proteinExistence type="predicted"/>
<dbReference type="HOGENOM" id="CLU_1043532_0_0_1"/>
<reference evidence="4" key="1">
    <citation type="journal article" date="2012" name="Nat. Biotechnol.">
        <title>Reference genome sequence of the model plant Setaria.</title>
        <authorList>
            <person name="Bennetzen J.L."/>
            <person name="Schmutz J."/>
            <person name="Wang H."/>
            <person name="Percifield R."/>
            <person name="Hawkins J."/>
            <person name="Pontaroli A.C."/>
            <person name="Estep M."/>
            <person name="Feng L."/>
            <person name="Vaughn J.N."/>
            <person name="Grimwood J."/>
            <person name="Jenkins J."/>
            <person name="Barry K."/>
            <person name="Lindquist E."/>
            <person name="Hellsten U."/>
            <person name="Deshpande S."/>
            <person name="Wang X."/>
            <person name="Wu X."/>
            <person name="Mitros T."/>
            <person name="Triplett J."/>
            <person name="Yang X."/>
            <person name="Ye C.Y."/>
            <person name="Mauro-Herrera M."/>
            <person name="Wang L."/>
            <person name="Li P."/>
            <person name="Sharma M."/>
            <person name="Sharma R."/>
            <person name="Ronald P.C."/>
            <person name="Panaud O."/>
            <person name="Kellogg E.A."/>
            <person name="Brutnell T.P."/>
            <person name="Doust A.N."/>
            <person name="Tuskan G.A."/>
            <person name="Rokhsar D."/>
            <person name="Devos K.M."/>
        </authorList>
    </citation>
    <scope>NUCLEOTIDE SEQUENCE [LARGE SCALE GENOMIC DNA]</scope>
    <source>
        <strain evidence="4">cv. Yugu1</strain>
    </source>
</reference>
<evidence type="ECO:0000259" key="2">
    <source>
        <dbReference type="Pfam" id="PF24747"/>
    </source>
</evidence>
<dbReference type="eggNOG" id="ENOG502S48P">
    <property type="taxonomic scope" value="Eukaryota"/>
</dbReference>
<evidence type="ECO:0000313" key="4">
    <source>
        <dbReference type="Proteomes" id="UP000004995"/>
    </source>
</evidence>
<feature type="compositionally biased region" description="Basic and acidic residues" evidence="1">
    <location>
        <begin position="92"/>
        <end position="106"/>
    </location>
</feature>
<protein>
    <recommendedName>
        <fullName evidence="2">GIR1-like zinc ribbon domain-containing protein</fullName>
    </recommendedName>
</protein>
<dbReference type="Gramene" id="KQL29907">
    <property type="protein sequence ID" value="KQL29907"/>
    <property type="gene ID" value="SETIT_018097mg"/>
</dbReference>
<name>K3YV01_SETIT</name>
<dbReference type="PANTHER" id="PTHR33177">
    <property type="entry name" value="PUTATIVE-RELATED"/>
    <property type="match status" value="1"/>
</dbReference>
<organism evidence="3 4">
    <name type="scientific">Setaria italica</name>
    <name type="common">Foxtail millet</name>
    <name type="synonym">Panicum italicum</name>
    <dbReference type="NCBI Taxonomy" id="4555"/>
    <lineage>
        <taxon>Eukaryota</taxon>
        <taxon>Viridiplantae</taxon>
        <taxon>Streptophyta</taxon>
        <taxon>Embryophyta</taxon>
        <taxon>Tracheophyta</taxon>
        <taxon>Spermatophyta</taxon>
        <taxon>Magnoliopsida</taxon>
        <taxon>Liliopsida</taxon>
        <taxon>Poales</taxon>
        <taxon>Poaceae</taxon>
        <taxon>PACMAD clade</taxon>
        <taxon>Panicoideae</taxon>
        <taxon>Panicodae</taxon>
        <taxon>Paniceae</taxon>
        <taxon>Cenchrinae</taxon>
        <taxon>Setaria</taxon>
    </lineage>
</organism>